<name>A0ABV8D9U5_9BURK</name>
<dbReference type="InterPro" id="IPR045851">
    <property type="entry name" value="AMP-bd_C_sf"/>
</dbReference>
<evidence type="ECO:0000259" key="3">
    <source>
        <dbReference type="Pfam" id="PF13193"/>
    </source>
</evidence>
<gene>
    <name evidence="4" type="ORF">ACFOW3_10150</name>
</gene>
<organism evidence="4 5">
    <name type="scientific">Acidovorax facilis</name>
    <dbReference type="NCBI Taxonomy" id="12917"/>
    <lineage>
        <taxon>Bacteria</taxon>
        <taxon>Pseudomonadati</taxon>
        <taxon>Pseudomonadota</taxon>
        <taxon>Betaproteobacteria</taxon>
        <taxon>Burkholderiales</taxon>
        <taxon>Comamonadaceae</taxon>
        <taxon>Acidovorax</taxon>
    </lineage>
</organism>
<dbReference type="Pfam" id="PF13193">
    <property type="entry name" value="AMP-binding_C"/>
    <property type="match status" value="1"/>
</dbReference>
<sequence length="530" mass="56614">MTSTAIPAPSAASVAVAPFPPFRLVSDLLRENAQLRPHASALTDDDTALHWAALDALVDRVAASLQQGGLQAGDVVAVCAASSVRYAAVYLGALRAGVVVAPLAPSVTPDAMASMLNDAQARLLFADAQGRAAMPPALTAGPNALPLVALDGTGGGTPWGEWIAPEGAVPQSVEVGPEHPFNIIYSSGTTGNPKGIVQSHGMRWAHLVRGLAQGYGPDSATLLATPLYSNTTLVSFFPGLCWGGSVRLMPKFDALRYLQVAQDIRATHSMLVPVQYQRIMALPQFGAFDLSSFRAKFCTSAPFLAELKADILARWPGALFEFYGMTEGGGTCILAAHDHPDKLHTVGQPASTSDIRLIDEDGNELPPGATGEVVGHSPGMMTGYHRQPDKTREAEWFDATGKRFIRTGDVGRFDAQGFLTLLDRRKDMVISGGFNIYPSDLEAELRKHPAVEDVAVTGVPSEQWGETPVAFVCRRPGAPDDAAQIMGWYNARAGKTQRLAALHFIDELPRSAIGKVLKRELRDLHRTLSQ</sequence>
<comment type="caution">
    <text evidence="4">The sequence shown here is derived from an EMBL/GenBank/DDBJ whole genome shotgun (WGS) entry which is preliminary data.</text>
</comment>
<dbReference type="InterPro" id="IPR042099">
    <property type="entry name" value="ANL_N_sf"/>
</dbReference>
<dbReference type="Proteomes" id="UP001595693">
    <property type="component" value="Unassembled WGS sequence"/>
</dbReference>
<proteinExistence type="predicted"/>
<dbReference type="PROSITE" id="PS00455">
    <property type="entry name" value="AMP_BINDING"/>
    <property type="match status" value="1"/>
</dbReference>
<dbReference type="PANTHER" id="PTHR43767:SF1">
    <property type="entry name" value="NONRIBOSOMAL PEPTIDE SYNTHASE PES1 (EUROFUNG)-RELATED"/>
    <property type="match status" value="1"/>
</dbReference>
<evidence type="ECO:0000313" key="4">
    <source>
        <dbReference type="EMBL" id="MFC3934987.1"/>
    </source>
</evidence>
<dbReference type="EMBL" id="JBHSAJ010000027">
    <property type="protein sequence ID" value="MFC3934987.1"/>
    <property type="molecule type" value="Genomic_DNA"/>
</dbReference>
<dbReference type="SUPFAM" id="SSF56801">
    <property type="entry name" value="Acetyl-CoA synthetase-like"/>
    <property type="match status" value="1"/>
</dbReference>
<dbReference type="InterPro" id="IPR000873">
    <property type="entry name" value="AMP-dep_synth/lig_dom"/>
</dbReference>
<dbReference type="Gene3D" id="3.30.300.30">
    <property type="match status" value="1"/>
</dbReference>
<keyword evidence="5" id="KW-1185">Reference proteome</keyword>
<evidence type="ECO:0000259" key="2">
    <source>
        <dbReference type="Pfam" id="PF00501"/>
    </source>
</evidence>
<dbReference type="Gene3D" id="3.40.50.12780">
    <property type="entry name" value="N-terminal domain of ligase-like"/>
    <property type="match status" value="1"/>
</dbReference>
<feature type="domain" description="AMP-binding enzyme C-terminal" evidence="3">
    <location>
        <begin position="441"/>
        <end position="515"/>
    </location>
</feature>
<evidence type="ECO:0000313" key="5">
    <source>
        <dbReference type="Proteomes" id="UP001595693"/>
    </source>
</evidence>
<protein>
    <submittedName>
        <fullName evidence="4">Class I adenylate-forming enzyme family protein</fullName>
    </submittedName>
</protein>
<dbReference type="RefSeq" id="WP_055398522.1">
    <property type="nucleotide sequence ID" value="NZ_JAMXAX010000053.1"/>
</dbReference>
<accession>A0ABV8D9U5</accession>
<feature type="region of interest" description="Disordered" evidence="1">
    <location>
        <begin position="369"/>
        <end position="388"/>
    </location>
</feature>
<reference evidence="5" key="1">
    <citation type="journal article" date="2019" name="Int. J. Syst. Evol. Microbiol.">
        <title>The Global Catalogue of Microorganisms (GCM) 10K type strain sequencing project: providing services to taxonomists for standard genome sequencing and annotation.</title>
        <authorList>
            <consortium name="The Broad Institute Genomics Platform"/>
            <consortium name="The Broad Institute Genome Sequencing Center for Infectious Disease"/>
            <person name="Wu L."/>
            <person name="Ma J."/>
        </authorList>
    </citation>
    <scope>NUCLEOTIDE SEQUENCE [LARGE SCALE GENOMIC DNA]</scope>
    <source>
        <strain evidence="5">CCUG 2113</strain>
    </source>
</reference>
<evidence type="ECO:0000256" key="1">
    <source>
        <dbReference type="SAM" id="MobiDB-lite"/>
    </source>
</evidence>
<dbReference type="InterPro" id="IPR025110">
    <property type="entry name" value="AMP-bd_C"/>
</dbReference>
<dbReference type="Pfam" id="PF00501">
    <property type="entry name" value="AMP-binding"/>
    <property type="match status" value="1"/>
</dbReference>
<feature type="domain" description="AMP-dependent synthetase/ligase" evidence="2">
    <location>
        <begin position="30"/>
        <end position="385"/>
    </location>
</feature>
<dbReference type="InterPro" id="IPR050237">
    <property type="entry name" value="ATP-dep_AMP-bd_enzyme"/>
</dbReference>
<dbReference type="InterPro" id="IPR020845">
    <property type="entry name" value="AMP-binding_CS"/>
</dbReference>
<dbReference type="PANTHER" id="PTHR43767">
    <property type="entry name" value="LONG-CHAIN-FATTY-ACID--COA LIGASE"/>
    <property type="match status" value="1"/>
</dbReference>